<gene>
    <name evidence="1" type="ORF">NS115_20335</name>
</gene>
<evidence type="ECO:0000313" key="2">
    <source>
        <dbReference type="Proteomes" id="UP000074866"/>
    </source>
</evidence>
<dbReference type="EMBL" id="LDRX01000114">
    <property type="protein sequence ID" value="KTS80405.1"/>
    <property type="molecule type" value="Genomic_DNA"/>
</dbReference>
<accession>A0ACC4ZQN3</accession>
<reference evidence="1 2" key="1">
    <citation type="journal article" date="2016" name="Front. Microbiol.">
        <title>Genomic Resource of Rice Seed Associated Bacteria.</title>
        <authorList>
            <person name="Midha S."/>
            <person name="Bansal K."/>
            <person name="Sharma S."/>
            <person name="Kumar N."/>
            <person name="Patil P.P."/>
            <person name="Chaudhry V."/>
            <person name="Patil P.B."/>
        </authorList>
    </citation>
    <scope>NUCLEOTIDE SEQUENCE [LARGE SCALE GENOMIC DNA]</scope>
    <source>
        <strain evidence="1 2">NS115</strain>
    </source>
</reference>
<sequence>MSKQVVISEYNPQWVAEYTRERAKMIEALGDVCVGVEHIGSTSVPGLGAKAIIDIMVGVEDLAIIQSEQRERLLGIEYEYVHKPDFPERAFFRRGEWGAGTHHLHIYKYKGEHWENHLLFRDYLKAHPESLRAHETLKKDLAHQFKHDRAAYTEAKGPFIRQIVEQAKLETQKQRQMEF</sequence>
<comment type="caution">
    <text evidence="1">The sequence shown here is derived from an EMBL/GenBank/DDBJ whole genome shotgun (WGS) entry which is preliminary data.</text>
</comment>
<proteinExistence type="predicted"/>
<keyword evidence="2" id="KW-1185">Reference proteome</keyword>
<dbReference type="Proteomes" id="UP000074866">
    <property type="component" value="Unassembled WGS sequence"/>
</dbReference>
<evidence type="ECO:0000313" key="1">
    <source>
        <dbReference type="EMBL" id="KTS80405.1"/>
    </source>
</evidence>
<protein>
    <submittedName>
        <fullName evidence="1">Uncharacterized protein</fullName>
    </submittedName>
</protein>
<organism evidence="1 2">
    <name type="scientific">Paenibacillus jamilae</name>
    <dbReference type="NCBI Taxonomy" id="114136"/>
    <lineage>
        <taxon>Bacteria</taxon>
        <taxon>Bacillati</taxon>
        <taxon>Bacillota</taxon>
        <taxon>Bacilli</taxon>
        <taxon>Bacillales</taxon>
        <taxon>Paenibacillaceae</taxon>
        <taxon>Paenibacillus</taxon>
    </lineage>
</organism>
<name>A0ACC4ZQN3_9BACL</name>